<reference evidence="2" key="1">
    <citation type="submission" date="2023-08" db="EMBL/GenBank/DDBJ databases">
        <authorList>
            <person name="Audoor S."/>
            <person name="Bilcke G."/>
        </authorList>
    </citation>
    <scope>NUCLEOTIDE SEQUENCE</scope>
</reference>
<feature type="compositionally biased region" description="Polar residues" evidence="1">
    <location>
        <begin position="171"/>
        <end position="182"/>
    </location>
</feature>
<protein>
    <submittedName>
        <fullName evidence="2">Uncharacterized protein</fullName>
    </submittedName>
</protein>
<dbReference type="Proteomes" id="UP001295423">
    <property type="component" value="Unassembled WGS sequence"/>
</dbReference>
<feature type="compositionally biased region" description="Low complexity" evidence="1">
    <location>
        <begin position="130"/>
        <end position="143"/>
    </location>
</feature>
<evidence type="ECO:0000313" key="3">
    <source>
        <dbReference type="Proteomes" id="UP001295423"/>
    </source>
</evidence>
<accession>A0AAD2G0J6</accession>
<feature type="compositionally biased region" description="Polar residues" evidence="1">
    <location>
        <begin position="86"/>
        <end position="101"/>
    </location>
</feature>
<keyword evidence="3" id="KW-1185">Reference proteome</keyword>
<comment type="caution">
    <text evidence="2">The sequence shown here is derived from an EMBL/GenBank/DDBJ whole genome shotgun (WGS) entry which is preliminary data.</text>
</comment>
<feature type="region of interest" description="Disordered" evidence="1">
    <location>
        <begin position="83"/>
        <end position="155"/>
    </location>
</feature>
<dbReference type="EMBL" id="CAKOGP040001981">
    <property type="protein sequence ID" value="CAJ1959199.1"/>
    <property type="molecule type" value="Genomic_DNA"/>
</dbReference>
<gene>
    <name evidence="2" type="ORF">CYCCA115_LOCUS17620</name>
</gene>
<proteinExistence type="predicted"/>
<dbReference type="AlphaFoldDB" id="A0AAD2G0J6"/>
<feature type="compositionally biased region" description="Polar residues" evidence="1">
    <location>
        <begin position="119"/>
        <end position="129"/>
    </location>
</feature>
<sequence length="222" mass="25032">MSSLIIDTMIDNSFRNDSSTVLENESSNFFTQAKDFLTRSMRSDNDADIANIVPKEKIFFHSCHDSSITEMSDVESFMGEEDTSLGFFNNGDSKGNQSSPSLPARDLTAAPHRRRGMRQRQNSIRSWNEQPSSSRSVQRSSPSITEHNSEESMAKVKQIEGGQVLVAEATVTEQKPTPSSDSLVDKSEAQKKKKKNRMLPWVPIFWAMLVVLPRKSRTRRKA</sequence>
<organism evidence="2 3">
    <name type="scientific">Cylindrotheca closterium</name>
    <dbReference type="NCBI Taxonomy" id="2856"/>
    <lineage>
        <taxon>Eukaryota</taxon>
        <taxon>Sar</taxon>
        <taxon>Stramenopiles</taxon>
        <taxon>Ochrophyta</taxon>
        <taxon>Bacillariophyta</taxon>
        <taxon>Bacillariophyceae</taxon>
        <taxon>Bacillariophycidae</taxon>
        <taxon>Bacillariales</taxon>
        <taxon>Bacillariaceae</taxon>
        <taxon>Cylindrotheca</taxon>
    </lineage>
</organism>
<feature type="region of interest" description="Disordered" evidence="1">
    <location>
        <begin position="170"/>
        <end position="195"/>
    </location>
</feature>
<evidence type="ECO:0000313" key="2">
    <source>
        <dbReference type="EMBL" id="CAJ1959199.1"/>
    </source>
</evidence>
<evidence type="ECO:0000256" key="1">
    <source>
        <dbReference type="SAM" id="MobiDB-lite"/>
    </source>
</evidence>
<name>A0AAD2G0J6_9STRA</name>